<sequence length="196" mass="22842">MMMIKERMKLQKWLIIILLMVICMNYLITTSFGAINVTYDHRALVIDGKCRVLASGSIHYPRSTPEMWGDLIQKSKDGGLDIIETYVFWDLHEPVRGQYDFNGRKDLVKFVKLVGEARLYVHLRIGPYVCAEWNYGGFPLWLHFIPGIKFRTGNEPFKEEMQRFTTYILDLMKKNDLYASQGGPIILSQVKLYCFS</sequence>
<comment type="catalytic activity">
    <reaction evidence="1">
        <text>Hydrolysis of terminal non-reducing beta-D-galactose residues in beta-D-galactosides.</text>
        <dbReference type="EC" id="3.2.1.23"/>
    </reaction>
</comment>
<evidence type="ECO:0000313" key="6">
    <source>
        <dbReference type="Proteomes" id="UP001443914"/>
    </source>
</evidence>
<comment type="caution">
    <text evidence="5">The sequence shown here is derived from an EMBL/GenBank/DDBJ whole genome shotgun (WGS) entry which is preliminary data.</text>
</comment>
<dbReference type="EC" id="3.2.1.23" evidence="3"/>
<reference evidence="5" key="1">
    <citation type="submission" date="2024-03" db="EMBL/GenBank/DDBJ databases">
        <title>WGS assembly of Saponaria officinalis var. Norfolk2.</title>
        <authorList>
            <person name="Jenkins J."/>
            <person name="Shu S."/>
            <person name="Grimwood J."/>
            <person name="Barry K."/>
            <person name="Goodstein D."/>
            <person name="Schmutz J."/>
            <person name="Leebens-Mack J."/>
            <person name="Osbourn A."/>
        </authorList>
    </citation>
    <scope>NUCLEOTIDE SEQUENCE [LARGE SCALE GENOMIC DNA]</scope>
    <source>
        <strain evidence="5">JIC</strain>
    </source>
</reference>
<organism evidence="5 6">
    <name type="scientific">Saponaria officinalis</name>
    <name type="common">Common soapwort</name>
    <name type="synonym">Lychnis saponaria</name>
    <dbReference type="NCBI Taxonomy" id="3572"/>
    <lineage>
        <taxon>Eukaryota</taxon>
        <taxon>Viridiplantae</taxon>
        <taxon>Streptophyta</taxon>
        <taxon>Embryophyta</taxon>
        <taxon>Tracheophyta</taxon>
        <taxon>Spermatophyta</taxon>
        <taxon>Magnoliopsida</taxon>
        <taxon>eudicotyledons</taxon>
        <taxon>Gunneridae</taxon>
        <taxon>Pentapetalae</taxon>
        <taxon>Caryophyllales</taxon>
        <taxon>Caryophyllaceae</taxon>
        <taxon>Caryophylleae</taxon>
        <taxon>Saponaria</taxon>
    </lineage>
</organism>
<proteinExistence type="inferred from homology"/>
<dbReference type="SUPFAM" id="SSF51445">
    <property type="entry name" value="(Trans)glycosidases"/>
    <property type="match status" value="1"/>
</dbReference>
<dbReference type="GO" id="GO:0004565">
    <property type="term" value="F:beta-galactosidase activity"/>
    <property type="evidence" value="ECO:0007669"/>
    <property type="project" value="UniProtKB-EC"/>
</dbReference>
<dbReference type="InterPro" id="IPR031330">
    <property type="entry name" value="Gly_Hdrlase_35_cat"/>
</dbReference>
<protein>
    <recommendedName>
        <fullName evidence="3">beta-galactosidase</fullName>
        <ecNumber evidence="3">3.2.1.23</ecNumber>
    </recommendedName>
</protein>
<comment type="similarity">
    <text evidence="2">Belongs to the glycosyl hydrolase 35 family.</text>
</comment>
<dbReference type="Proteomes" id="UP001443914">
    <property type="component" value="Unassembled WGS sequence"/>
</dbReference>
<dbReference type="GO" id="GO:0005975">
    <property type="term" value="P:carbohydrate metabolic process"/>
    <property type="evidence" value="ECO:0007669"/>
    <property type="project" value="InterPro"/>
</dbReference>
<dbReference type="Gene3D" id="3.20.20.80">
    <property type="entry name" value="Glycosidases"/>
    <property type="match status" value="1"/>
</dbReference>
<dbReference type="InterPro" id="IPR017853">
    <property type="entry name" value="GH"/>
</dbReference>
<feature type="domain" description="Glycoside hydrolase 35 catalytic" evidence="4">
    <location>
        <begin position="44"/>
        <end position="190"/>
    </location>
</feature>
<evidence type="ECO:0000256" key="1">
    <source>
        <dbReference type="ARBA" id="ARBA00001412"/>
    </source>
</evidence>
<evidence type="ECO:0000256" key="2">
    <source>
        <dbReference type="ARBA" id="ARBA00009809"/>
    </source>
</evidence>
<evidence type="ECO:0000259" key="4">
    <source>
        <dbReference type="Pfam" id="PF01301"/>
    </source>
</evidence>
<dbReference type="PRINTS" id="PR00742">
    <property type="entry name" value="GLHYDRLASE35"/>
</dbReference>
<dbReference type="InterPro" id="IPR001944">
    <property type="entry name" value="Glycoside_Hdrlase_35"/>
</dbReference>
<dbReference type="EMBL" id="JBDFQZ010000001">
    <property type="protein sequence ID" value="KAK9755355.1"/>
    <property type="molecule type" value="Genomic_DNA"/>
</dbReference>
<evidence type="ECO:0000256" key="3">
    <source>
        <dbReference type="ARBA" id="ARBA00012756"/>
    </source>
</evidence>
<evidence type="ECO:0000313" key="5">
    <source>
        <dbReference type="EMBL" id="KAK9755355.1"/>
    </source>
</evidence>
<accession>A0AAW1N586</accession>
<dbReference type="Pfam" id="PF01301">
    <property type="entry name" value="Glyco_hydro_35"/>
    <property type="match status" value="1"/>
</dbReference>
<name>A0AAW1N586_SAPOF</name>
<dbReference type="AlphaFoldDB" id="A0AAW1N586"/>
<dbReference type="PANTHER" id="PTHR23421">
    <property type="entry name" value="BETA-GALACTOSIDASE RELATED"/>
    <property type="match status" value="1"/>
</dbReference>
<keyword evidence="6" id="KW-1185">Reference proteome</keyword>
<gene>
    <name evidence="5" type="ORF">RND81_01G019100</name>
</gene>